<dbReference type="InterPro" id="IPR017871">
    <property type="entry name" value="ABC_transporter-like_CS"/>
</dbReference>
<dbReference type="SUPFAM" id="SSF52540">
    <property type="entry name" value="P-loop containing nucleoside triphosphate hydrolases"/>
    <property type="match status" value="1"/>
</dbReference>
<dbReference type="PROSITE" id="PS00211">
    <property type="entry name" value="ABC_TRANSPORTER_1"/>
    <property type="match status" value="1"/>
</dbReference>
<evidence type="ECO:0000259" key="8">
    <source>
        <dbReference type="PROSITE" id="PS50893"/>
    </source>
</evidence>
<dbReference type="InterPro" id="IPR012693">
    <property type="entry name" value="ABC_transpr_PhnC"/>
</dbReference>
<keyword evidence="4" id="KW-0547">Nucleotide-binding</keyword>
<dbReference type="Proteomes" id="UP001163739">
    <property type="component" value="Chromosome"/>
</dbReference>
<dbReference type="CDD" id="cd03256">
    <property type="entry name" value="ABC_PhnC_transporter"/>
    <property type="match status" value="1"/>
</dbReference>
<evidence type="ECO:0000256" key="3">
    <source>
        <dbReference type="ARBA" id="ARBA00022475"/>
    </source>
</evidence>
<evidence type="ECO:0000256" key="7">
    <source>
        <dbReference type="ARBA" id="ARBA00023136"/>
    </source>
</evidence>
<proteinExistence type="predicted"/>
<protein>
    <submittedName>
        <fullName evidence="9">Phosphonate ABC transporter ATP-binding protein</fullName>
    </submittedName>
</protein>
<keyword evidence="10" id="KW-1185">Reference proteome</keyword>
<comment type="subcellular location">
    <subcellularLocation>
        <location evidence="1">Cell inner membrane</location>
        <topology evidence="1">Peripheral membrane protein</topology>
    </subcellularLocation>
</comment>
<evidence type="ECO:0000256" key="2">
    <source>
        <dbReference type="ARBA" id="ARBA00022448"/>
    </source>
</evidence>
<name>A0ABY6N2A3_9ALTE</name>
<organism evidence="9 10">
    <name type="scientific">Alkalimarinus alittae</name>
    <dbReference type="NCBI Taxonomy" id="2961619"/>
    <lineage>
        <taxon>Bacteria</taxon>
        <taxon>Pseudomonadati</taxon>
        <taxon>Pseudomonadota</taxon>
        <taxon>Gammaproteobacteria</taxon>
        <taxon>Alteromonadales</taxon>
        <taxon>Alteromonadaceae</taxon>
        <taxon>Alkalimarinus</taxon>
    </lineage>
</organism>
<accession>A0ABY6N2A3</accession>
<dbReference type="PANTHER" id="PTHR43166:SF6">
    <property type="entry name" value="PHOSPHONATES IMPORT ATP-BINDING PROTEIN PHNC"/>
    <property type="match status" value="1"/>
</dbReference>
<dbReference type="EMBL" id="CP100390">
    <property type="protein sequence ID" value="UZE96238.1"/>
    <property type="molecule type" value="Genomic_DNA"/>
</dbReference>
<keyword evidence="6" id="KW-1278">Translocase</keyword>
<dbReference type="InterPro" id="IPR003439">
    <property type="entry name" value="ABC_transporter-like_ATP-bd"/>
</dbReference>
<keyword evidence="2" id="KW-0813">Transport</keyword>
<sequence>MDNVVQIKSLHKTFNSSNRALKGIDLSVLKGEMVALIGPSGSGKSTLLRHMAGLTWGDRGGQGSVSILGETIQKQGKLAHTVRHSRAKIGYIFQQFNLVNRMSVINNVLMGRLGRISSWRGTLGIFTQEERSLALKALARVGMEKYAYQRADTLSGGQQQRVAIARALMQKAEIILADEPIASLDPESSRIVMDILKDINEKDGKTVIVTLHQVEYARKYCGRAVALKNGELYFDGPSEELSDKRLANIYGASQLSVDTQEAHKDSEKGSVDLGISGSMAFAEAG</sequence>
<dbReference type="NCBIfam" id="TIGR02315">
    <property type="entry name" value="ABC_phnC"/>
    <property type="match status" value="1"/>
</dbReference>
<dbReference type="PANTHER" id="PTHR43166">
    <property type="entry name" value="AMINO ACID IMPORT ATP-BINDING PROTEIN"/>
    <property type="match status" value="1"/>
</dbReference>
<feature type="domain" description="ABC transporter" evidence="8">
    <location>
        <begin position="5"/>
        <end position="254"/>
    </location>
</feature>
<keyword evidence="5 9" id="KW-0067">ATP-binding</keyword>
<dbReference type="SMART" id="SM00382">
    <property type="entry name" value="AAA"/>
    <property type="match status" value="1"/>
</dbReference>
<dbReference type="Pfam" id="PF00005">
    <property type="entry name" value="ABC_tran"/>
    <property type="match status" value="1"/>
</dbReference>
<dbReference type="PROSITE" id="PS50893">
    <property type="entry name" value="ABC_TRANSPORTER_2"/>
    <property type="match status" value="1"/>
</dbReference>
<dbReference type="Gene3D" id="3.40.50.300">
    <property type="entry name" value="P-loop containing nucleotide triphosphate hydrolases"/>
    <property type="match status" value="1"/>
</dbReference>
<evidence type="ECO:0000313" key="10">
    <source>
        <dbReference type="Proteomes" id="UP001163739"/>
    </source>
</evidence>
<evidence type="ECO:0000313" key="9">
    <source>
        <dbReference type="EMBL" id="UZE96238.1"/>
    </source>
</evidence>
<evidence type="ECO:0000256" key="5">
    <source>
        <dbReference type="ARBA" id="ARBA00022840"/>
    </source>
</evidence>
<dbReference type="InterPro" id="IPR003593">
    <property type="entry name" value="AAA+_ATPase"/>
</dbReference>
<dbReference type="InterPro" id="IPR027417">
    <property type="entry name" value="P-loop_NTPase"/>
</dbReference>
<dbReference type="GO" id="GO:0005524">
    <property type="term" value="F:ATP binding"/>
    <property type="evidence" value="ECO:0007669"/>
    <property type="project" value="UniProtKB-KW"/>
</dbReference>
<evidence type="ECO:0000256" key="1">
    <source>
        <dbReference type="ARBA" id="ARBA00004417"/>
    </source>
</evidence>
<dbReference type="InterPro" id="IPR050086">
    <property type="entry name" value="MetN_ABC_transporter-like"/>
</dbReference>
<dbReference type="RefSeq" id="WP_265047722.1">
    <property type="nucleotide sequence ID" value="NZ_CP100390.1"/>
</dbReference>
<gene>
    <name evidence="9" type="primary">phnC</name>
    <name evidence="9" type="ORF">NKI27_00385</name>
</gene>
<evidence type="ECO:0000256" key="6">
    <source>
        <dbReference type="ARBA" id="ARBA00022967"/>
    </source>
</evidence>
<keyword evidence="7" id="KW-0472">Membrane</keyword>
<evidence type="ECO:0000256" key="4">
    <source>
        <dbReference type="ARBA" id="ARBA00022741"/>
    </source>
</evidence>
<reference evidence="9" key="1">
    <citation type="submission" date="2022-06" db="EMBL/GenBank/DDBJ databases">
        <title>Alkalimarinus sp. nov., isolated from gut of a Alitta virens.</title>
        <authorList>
            <person name="Yang A.I."/>
            <person name="Shin N.-R."/>
        </authorList>
    </citation>
    <scope>NUCLEOTIDE SEQUENCE</scope>
    <source>
        <strain evidence="9">A2M4</strain>
    </source>
</reference>
<keyword evidence="3" id="KW-1003">Cell membrane</keyword>